<evidence type="ECO:0000313" key="1">
    <source>
        <dbReference type="EMBL" id="KAK9285386.1"/>
    </source>
</evidence>
<sequence length="124" mass="13621">MSTAIPPPLSRPRCSITAIGTQIIKLRGLKPTAEGTKKFVKPAEGSCQSSTGVPPYSEREAFQTVLITIQEDLEATITVQDTSIKPVKEPRLQLSLQFTLSNPQTCDEIIAANKGFDFLFTRLR</sequence>
<reference evidence="1 2" key="1">
    <citation type="journal article" date="2024" name="Plant J.">
        <title>Genome sequences and population genomics reveal climatic adaptation and genomic divergence between two closely related sweetgum species.</title>
        <authorList>
            <person name="Xu W.Q."/>
            <person name="Ren C.Q."/>
            <person name="Zhang X.Y."/>
            <person name="Comes H.P."/>
            <person name="Liu X.H."/>
            <person name="Li Y.G."/>
            <person name="Kettle C.J."/>
            <person name="Jalonen R."/>
            <person name="Gaisberger H."/>
            <person name="Ma Y.Z."/>
            <person name="Qiu Y.X."/>
        </authorList>
    </citation>
    <scope>NUCLEOTIDE SEQUENCE [LARGE SCALE GENOMIC DNA]</scope>
    <source>
        <strain evidence="1">Hangzhou</strain>
    </source>
</reference>
<protein>
    <submittedName>
        <fullName evidence="1">Uncharacterized protein</fullName>
    </submittedName>
</protein>
<keyword evidence="2" id="KW-1185">Reference proteome</keyword>
<proteinExistence type="predicted"/>
<organism evidence="1 2">
    <name type="scientific">Liquidambar formosana</name>
    <name type="common">Formosan gum</name>
    <dbReference type="NCBI Taxonomy" id="63359"/>
    <lineage>
        <taxon>Eukaryota</taxon>
        <taxon>Viridiplantae</taxon>
        <taxon>Streptophyta</taxon>
        <taxon>Embryophyta</taxon>
        <taxon>Tracheophyta</taxon>
        <taxon>Spermatophyta</taxon>
        <taxon>Magnoliopsida</taxon>
        <taxon>eudicotyledons</taxon>
        <taxon>Gunneridae</taxon>
        <taxon>Pentapetalae</taxon>
        <taxon>Saxifragales</taxon>
        <taxon>Altingiaceae</taxon>
        <taxon>Liquidambar</taxon>
    </lineage>
</organism>
<accession>A0AAP0X1D7</accession>
<dbReference type="EMBL" id="JBBPBK010000005">
    <property type="protein sequence ID" value="KAK9285386.1"/>
    <property type="molecule type" value="Genomic_DNA"/>
</dbReference>
<dbReference type="Proteomes" id="UP001415857">
    <property type="component" value="Unassembled WGS sequence"/>
</dbReference>
<name>A0AAP0X1D7_LIQFO</name>
<dbReference type="AlphaFoldDB" id="A0AAP0X1D7"/>
<gene>
    <name evidence="1" type="ORF">L1049_024578</name>
</gene>
<evidence type="ECO:0000313" key="2">
    <source>
        <dbReference type="Proteomes" id="UP001415857"/>
    </source>
</evidence>
<comment type="caution">
    <text evidence="1">The sequence shown here is derived from an EMBL/GenBank/DDBJ whole genome shotgun (WGS) entry which is preliminary data.</text>
</comment>